<comment type="caution">
    <text evidence="8">The sequence shown here is derived from an EMBL/GenBank/DDBJ whole genome shotgun (WGS) entry which is preliminary data.</text>
</comment>
<dbReference type="GO" id="GO:0008233">
    <property type="term" value="F:peptidase activity"/>
    <property type="evidence" value="ECO:0007669"/>
    <property type="project" value="UniProtKB-KW"/>
</dbReference>
<dbReference type="RefSeq" id="WP_185660643.1">
    <property type="nucleotide sequence ID" value="NZ_CAWPOO010000012.1"/>
</dbReference>
<comment type="function">
    <text evidence="6">HflC and HflK could regulate a protease.</text>
</comment>
<reference evidence="8 9" key="1">
    <citation type="submission" date="2020-07" db="EMBL/GenBank/DDBJ databases">
        <authorList>
            <person name="Feng X."/>
        </authorList>
    </citation>
    <scope>NUCLEOTIDE SEQUENCE [LARGE SCALE GENOMIC DNA]</scope>
    <source>
        <strain evidence="8 9">JCM23202</strain>
    </source>
</reference>
<protein>
    <recommendedName>
        <fullName evidence="6">Protein HflC</fullName>
    </recommendedName>
</protein>
<dbReference type="PANTHER" id="PTHR42911:SF1">
    <property type="entry name" value="MODULATOR OF FTSH PROTEASE HFLC"/>
    <property type="match status" value="1"/>
</dbReference>
<comment type="similarity">
    <text evidence="2 6">Belongs to the band 7/mec-2 family. HflC subfamily.</text>
</comment>
<dbReference type="Gene3D" id="3.30.479.30">
    <property type="entry name" value="Band 7 domain"/>
    <property type="match status" value="1"/>
</dbReference>
<dbReference type="InterPro" id="IPR036013">
    <property type="entry name" value="Band_7/SPFH_dom_sf"/>
</dbReference>
<sequence>MKQIAQFFAILVFLALVVVGYNSIYTVSETEQVIITQFGKVIGEPVTESGLHFKVPFVQTPNVIEKRILDWDGDAREMPTKDKTFIEVDTFARWRIADPKQYFLRLRDERSAQSRLDDILRSSTLSAIANHDLVEVVRSTKDREPDPEASIASGSGSIGNLQQIELGRVAVEEEIFESAAGELEGFGIELLDVRFKRINYHESVQQSIFQRMISERQQIAERFRSEGEGEAAKITGKRGRDLQEIESEAYRSVLEIRGKADAKATQIYADAYNQSPEAIEFYEFIKSLEAYETVLKGETTLIMTTDSELFKYLKTIDGKMTPAP</sequence>
<dbReference type="InterPro" id="IPR001107">
    <property type="entry name" value="Band_7"/>
</dbReference>
<keyword evidence="3" id="KW-0812">Transmembrane</keyword>
<dbReference type="CDD" id="cd03405">
    <property type="entry name" value="SPFH_HflC"/>
    <property type="match status" value="1"/>
</dbReference>
<comment type="subcellular location">
    <subcellularLocation>
        <location evidence="1">Membrane</location>
        <topology evidence="1">Single-pass membrane protein</topology>
    </subcellularLocation>
</comment>
<feature type="domain" description="Band 7" evidence="7">
    <location>
        <begin position="22"/>
        <end position="212"/>
    </location>
</feature>
<keyword evidence="4" id="KW-1133">Transmembrane helix</keyword>
<keyword evidence="8" id="KW-0378">Hydrolase</keyword>
<proteinExistence type="inferred from homology"/>
<dbReference type="Proteomes" id="UP000526501">
    <property type="component" value="Unassembled WGS sequence"/>
</dbReference>
<dbReference type="PANTHER" id="PTHR42911">
    <property type="entry name" value="MODULATOR OF FTSH PROTEASE HFLC"/>
    <property type="match status" value="1"/>
</dbReference>
<dbReference type="GO" id="GO:0016020">
    <property type="term" value="C:membrane"/>
    <property type="evidence" value="ECO:0007669"/>
    <property type="project" value="UniProtKB-SubCell"/>
</dbReference>
<keyword evidence="5" id="KW-0472">Membrane</keyword>
<evidence type="ECO:0000259" key="7">
    <source>
        <dbReference type="SMART" id="SM00244"/>
    </source>
</evidence>
<evidence type="ECO:0000256" key="6">
    <source>
        <dbReference type="PIRNR" id="PIRNR005651"/>
    </source>
</evidence>
<dbReference type="SUPFAM" id="SSF117892">
    <property type="entry name" value="Band 7/SPFH domain"/>
    <property type="match status" value="1"/>
</dbReference>
<evidence type="ECO:0000256" key="2">
    <source>
        <dbReference type="ARBA" id="ARBA00007862"/>
    </source>
</evidence>
<gene>
    <name evidence="8" type="primary">hflC</name>
    <name evidence="8" type="ORF">H5P27_12055</name>
</gene>
<evidence type="ECO:0000313" key="8">
    <source>
        <dbReference type="EMBL" id="MBC2606777.1"/>
    </source>
</evidence>
<evidence type="ECO:0000256" key="5">
    <source>
        <dbReference type="ARBA" id="ARBA00023136"/>
    </source>
</evidence>
<dbReference type="EMBL" id="JACHVC010000012">
    <property type="protein sequence ID" value="MBC2606777.1"/>
    <property type="molecule type" value="Genomic_DNA"/>
</dbReference>
<evidence type="ECO:0000313" key="9">
    <source>
        <dbReference type="Proteomes" id="UP000526501"/>
    </source>
</evidence>
<dbReference type="SMART" id="SM00244">
    <property type="entry name" value="PHB"/>
    <property type="match status" value="1"/>
</dbReference>
<dbReference type="PIRSF" id="PIRSF005651">
    <property type="entry name" value="HflC"/>
    <property type="match status" value="1"/>
</dbReference>
<evidence type="ECO:0000256" key="3">
    <source>
        <dbReference type="ARBA" id="ARBA00022692"/>
    </source>
</evidence>
<dbReference type="Pfam" id="PF01145">
    <property type="entry name" value="Band_7"/>
    <property type="match status" value="1"/>
</dbReference>
<dbReference type="NCBIfam" id="TIGR01932">
    <property type="entry name" value="hflC"/>
    <property type="match status" value="1"/>
</dbReference>
<dbReference type="GO" id="GO:0006508">
    <property type="term" value="P:proteolysis"/>
    <property type="evidence" value="ECO:0007669"/>
    <property type="project" value="UniProtKB-KW"/>
</dbReference>
<keyword evidence="9" id="KW-1185">Reference proteome</keyword>
<keyword evidence="8" id="KW-0645">Protease</keyword>
<evidence type="ECO:0000256" key="4">
    <source>
        <dbReference type="ARBA" id="ARBA00022989"/>
    </source>
</evidence>
<name>A0A7X1B6X2_9BACT</name>
<dbReference type="AlphaFoldDB" id="A0A7X1B6X2"/>
<dbReference type="InterPro" id="IPR010200">
    <property type="entry name" value="HflC"/>
</dbReference>
<accession>A0A7X1B6X2</accession>
<evidence type="ECO:0000256" key="1">
    <source>
        <dbReference type="ARBA" id="ARBA00004167"/>
    </source>
</evidence>
<organism evidence="8 9">
    <name type="scientific">Pelagicoccus albus</name>
    <dbReference type="NCBI Taxonomy" id="415222"/>
    <lineage>
        <taxon>Bacteria</taxon>
        <taxon>Pseudomonadati</taxon>
        <taxon>Verrucomicrobiota</taxon>
        <taxon>Opitutia</taxon>
        <taxon>Puniceicoccales</taxon>
        <taxon>Pelagicoccaceae</taxon>
        <taxon>Pelagicoccus</taxon>
    </lineage>
</organism>